<keyword evidence="1" id="KW-1133">Transmembrane helix</keyword>
<name>A0A2P2KNY0_RHIMU</name>
<evidence type="ECO:0000256" key="1">
    <source>
        <dbReference type="SAM" id="Phobius"/>
    </source>
</evidence>
<accession>A0A2P2KNY0</accession>
<feature type="transmembrane region" description="Helical" evidence="1">
    <location>
        <begin position="17"/>
        <end position="39"/>
    </location>
</feature>
<evidence type="ECO:0000313" key="2">
    <source>
        <dbReference type="EMBL" id="MBX07413.1"/>
    </source>
</evidence>
<dbReference type="AlphaFoldDB" id="A0A2P2KNY0"/>
<protein>
    <submittedName>
        <fullName evidence="2">Uncharacterized protein</fullName>
    </submittedName>
</protein>
<dbReference type="EMBL" id="GGEC01026929">
    <property type="protein sequence ID" value="MBX07413.1"/>
    <property type="molecule type" value="Transcribed_RNA"/>
</dbReference>
<organism evidence="2">
    <name type="scientific">Rhizophora mucronata</name>
    <name type="common">Asiatic mangrove</name>
    <dbReference type="NCBI Taxonomy" id="61149"/>
    <lineage>
        <taxon>Eukaryota</taxon>
        <taxon>Viridiplantae</taxon>
        <taxon>Streptophyta</taxon>
        <taxon>Embryophyta</taxon>
        <taxon>Tracheophyta</taxon>
        <taxon>Spermatophyta</taxon>
        <taxon>Magnoliopsida</taxon>
        <taxon>eudicotyledons</taxon>
        <taxon>Gunneridae</taxon>
        <taxon>Pentapetalae</taxon>
        <taxon>rosids</taxon>
        <taxon>fabids</taxon>
        <taxon>Malpighiales</taxon>
        <taxon>Rhizophoraceae</taxon>
        <taxon>Rhizophora</taxon>
    </lineage>
</organism>
<keyword evidence="1" id="KW-0812">Transmembrane</keyword>
<keyword evidence="1" id="KW-0472">Membrane</keyword>
<proteinExistence type="predicted"/>
<sequence>MQHLFVSDTRYHTDSSFLIISIHSLLHALKMGFCLIYNFSNMQEMKQSLITQTTHRNFLFRQLFQST</sequence>
<reference evidence="2" key="1">
    <citation type="submission" date="2018-02" db="EMBL/GenBank/DDBJ databases">
        <title>Rhizophora mucronata_Transcriptome.</title>
        <authorList>
            <person name="Meera S.P."/>
            <person name="Sreeshan A."/>
            <person name="Augustine A."/>
        </authorList>
    </citation>
    <scope>NUCLEOTIDE SEQUENCE</scope>
    <source>
        <tissue evidence="2">Leaf</tissue>
    </source>
</reference>